<dbReference type="InterPro" id="IPR007076">
    <property type="entry name" value="TfoX_N"/>
</dbReference>
<evidence type="ECO:0000259" key="1">
    <source>
        <dbReference type="Pfam" id="PF04993"/>
    </source>
</evidence>
<dbReference type="OrthoDB" id="214902at2"/>
<protein>
    <submittedName>
        <fullName evidence="2">TfoX N-terminal domain-containing protein</fullName>
    </submittedName>
</protein>
<proteinExistence type="predicted"/>
<accession>A0A1G7MHH0</accession>
<dbReference type="RefSeq" id="WP_091156607.1">
    <property type="nucleotide sequence ID" value="NZ_FNAI01000021.1"/>
</dbReference>
<evidence type="ECO:0000313" key="2">
    <source>
        <dbReference type="EMBL" id="SDF61143.1"/>
    </source>
</evidence>
<dbReference type="Pfam" id="PF04993">
    <property type="entry name" value="TfoX_N"/>
    <property type="match status" value="1"/>
</dbReference>
<sequence length="119" mass="13945">MPYDETLTNRVREALSDENVTEEIEMFQGLCFMVNDKLSICIRNQTLLCRIGKEQVVIELEKDHCQQMMSGERPMKDYVWVDGEQLKTNPQLNHWIKLALEFNKVAKASKKRQKGKGER</sequence>
<evidence type="ECO:0000313" key="3">
    <source>
        <dbReference type="Proteomes" id="UP000199072"/>
    </source>
</evidence>
<name>A0A1G7MHH0_9SPHI</name>
<keyword evidence="3" id="KW-1185">Reference proteome</keyword>
<feature type="domain" description="TfoX N-terminal" evidence="1">
    <location>
        <begin position="23"/>
        <end position="102"/>
    </location>
</feature>
<dbReference type="STRING" id="1391627.SAMN05216464_12192"/>
<organism evidence="2 3">
    <name type="scientific">Mucilaginibacter pineti</name>
    <dbReference type="NCBI Taxonomy" id="1391627"/>
    <lineage>
        <taxon>Bacteria</taxon>
        <taxon>Pseudomonadati</taxon>
        <taxon>Bacteroidota</taxon>
        <taxon>Sphingobacteriia</taxon>
        <taxon>Sphingobacteriales</taxon>
        <taxon>Sphingobacteriaceae</taxon>
        <taxon>Mucilaginibacter</taxon>
    </lineage>
</organism>
<dbReference type="SUPFAM" id="SSF159894">
    <property type="entry name" value="YgaC/TfoX-N like"/>
    <property type="match status" value="1"/>
</dbReference>
<dbReference type="Proteomes" id="UP000199072">
    <property type="component" value="Unassembled WGS sequence"/>
</dbReference>
<gene>
    <name evidence="2" type="ORF">SAMN05216464_12192</name>
</gene>
<dbReference type="EMBL" id="FNAI01000021">
    <property type="protein sequence ID" value="SDF61143.1"/>
    <property type="molecule type" value="Genomic_DNA"/>
</dbReference>
<dbReference type="AlphaFoldDB" id="A0A1G7MHH0"/>
<reference evidence="2 3" key="1">
    <citation type="submission" date="2016-10" db="EMBL/GenBank/DDBJ databases">
        <authorList>
            <person name="de Groot N.N."/>
        </authorList>
    </citation>
    <scope>NUCLEOTIDE SEQUENCE [LARGE SCALE GENOMIC DNA]</scope>
    <source>
        <strain evidence="2 3">47C3B</strain>
    </source>
</reference>
<dbReference type="Gene3D" id="3.30.1460.30">
    <property type="entry name" value="YgaC/TfoX-N like chaperone"/>
    <property type="match status" value="1"/>
</dbReference>